<keyword evidence="5" id="KW-0067">ATP-binding</keyword>
<dbReference type="Gene3D" id="3.10.20.70">
    <property type="entry name" value="Glutamine synthetase, N-terminal domain"/>
    <property type="match status" value="1"/>
</dbReference>
<dbReference type="PROSITE" id="PS51987">
    <property type="entry name" value="GS_CATALYTIC"/>
    <property type="match status" value="1"/>
</dbReference>
<accession>A0ABU0DK36</accession>
<proteinExistence type="inferred from homology"/>
<dbReference type="InterPro" id="IPR014746">
    <property type="entry name" value="Gln_synth/guanido_kin_cat_dom"/>
</dbReference>
<comment type="cofactor">
    <cofactor evidence="1">
        <name>Mg(2+)</name>
        <dbReference type="ChEBI" id="CHEBI:18420"/>
    </cofactor>
</comment>
<keyword evidence="3 10" id="KW-0436">Ligase</keyword>
<evidence type="ECO:0000256" key="1">
    <source>
        <dbReference type="ARBA" id="ARBA00001946"/>
    </source>
</evidence>
<dbReference type="GO" id="GO:0004356">
    <property type="term" value="F:glutamine synthetase activity"/>
    <property type="evidence" value="ECO:0007669"/>
    <property type="project" value="UniProtKB-EC"/>
</dbReference>
<name>A0ABU0DK36_9HYPH</name>
<evidence type="ECO:0000256" key="8">
    <source>
        <dbReference type="RuleBase" id="RU000384"/>
    </source>
</evidence>
<evidence type="ECO:0000256" key="3">
    <source>
        <dbReference type="ARBA" id="ARBA00022598"/>
    </source>
</evidence>
<evidence type="ECO:0000313" key="10">
    <source>
        <dbReference type="EMBL" id="MDQ0348701.1"/>
    </source>
</evidence>
<evidence type="ECO:0000313" key="11">
    <source>
        <dbReference type="Proteomes" id="UP001238467"/>
    </source>
</evidence>
<reference evidence="10 11" key="1">
    <citation type="submission" date="2023-07" db="EMBL/GenBank/DDBJ databases">
        <title>Genomic Encyclopedia of Type Strains, Phase IV (KMG-IV): sequencing the most valuable type-strain genomes for metagenomic binning, comparative biology and taxonomic classification.</title>
        <authorList>
            <person name="Goeker M."/>
        </authorList>
    </citation>
    <scope>NUCLEOTIDE SEQUENCE [LARGE SCALE GENOMIC DNA]</scope>
    <source>
        <strain evidence="10 11">DSM 1277</strain>
    </source>
</reference>
<keyword evidence="4" id="KW-0547">Nucleotide-binding</keyword>
<dbReference type="InterPro" id="IPR008147">
    <property type="entry name" value="Gln_synt_N"/>
</dbReference>
<evidence type="ECO:0000256" key="5">
    <source>
        <dbReference type="ARBA" id="ARBA00022840"/>
    </source>
</evidence>
<dbReference type="Pfam" id="PF16952">
    <property type="entry name" value="Gln-synt_N_2"/>
    <property type="match status" value="1"/>
</dbReference>
<dbReference type="SUPFAM" id="SSF55931">
    <property type="entry name" value="Glutamine synthetase/guanido kinase"/>
    <property type="match status" value="1"/>
</dbReference>
<evidence type="ECO:0000256" key="4">
    <source>
        <dbReference type="ARBA" id="ARBA00022741"/>
    </source>
</evidence>
<comment type="similarity">
    <text evidence="7 8">Belongs to the glutamine synthetase family.</text>
</comment>
<protein>
    <submittedName>
        <fullName evidence="10">Glutamine synthetase</fullName>
        <ecNumber evidence="10">6.3.1.2</ecNumber>
    </submittedName>
</protein>
<feature type="domain" description="GS catalytic" evidence="9">
    <location>
        <begin position="101"/>
        <end position="435"/>
    </location>
</feature>
<dbReference type="InterPro" id="IPR008146">
    <property type="entry name" value="Gln_synth_cat_dom"/>
</dbReference>
<evidence type="ECO:0000256" key="6">
    <source>
        <dbReference type="ARBA" id="ARBA00023231"/>
    </source>
</evidence>
<dbReference type="Proteomes" id="UP001238467">
    <property type="component" value="Unassembled WGS sequence"/>
</dbReference>
<keyword evidence="6" id="KW-0535">Nitrogen fixation</keyword>
<dbReference type="PANTHER" id="PTHR43785">
    <property type="entry name" value="GAMMA-GLUTAMYLPUTRESCINE SYNTHETASE"/>
    <property type="match status" value="1"/>
</dbReference>
<dbReference type="InterPro" id="IPR036651">
    <property type="entry name" value="Gln_synt_N_sf"/>
</dbReference>
<evidence type="ECO:0000256" key="2">
    <source>
        <dbReference type="ARBA" id="ARBA00003117"/>
    </source>
</evidence>
<keyword evidence="11" id="KW-1185">Reference proteome</keyword>
<sequence length="435" mass="47315">MRDTLMMACVADFSGRLRGKGIPTAGRHERFGKGLGWTPTNIQITCFDSISETPFGSFGDVVMKPDADTEINVDLGQGLPREHLVLSDIHQGDGTVWPFCIRSACKAALDDLRDEAGLTLFSTFEHEFMFKGEADAGFAYSLRGFRRRKAFGELFVDALRQAGMKPDTFLREYGDQQYEITLDPEVGIRSADQAVVLRELAHACAEAMGEQVTFTPLRSLDGIGNGVHIHLSFRDLEGEPVTYDPTLPGNLSAKAGAFVAGILKYLNEFVAIVAPSAISYHRLTPHRWSAAFNNLGDRDREAAVRICSLSAPTEAGKAKQFNVEFRPTDAAASPYLAIAVLVRAGLQGIREGLVAPEPTREDLSLLSVEALAARGIARLPANLGEALDNLAASDTVRGWFPPGLIDVYVAHKRGELAVLDGKTEEEIFAAYAHAY</sequence>
<comment type="caution">
    <text evidence="10">The sequence shown here is derived from an EMBL/GenBank/DDBJ whole genome shotgun (WGS) entry which is preliminary data.</text>
</comment>
<dbReference type="EC" id="6.3.1.2" evidence="10"/>
<dbReference type="PANTHER" id="PTHR43785:SF12">
    <property type="entry name" value="TYPE-1 GLUTAMINE SYNTHETASE 2"/>
    <property type="match status" value="1"/>
</dbReference>
<gene>
    <name evidence="10" type="ORF">J2S76_003135</name>
</gene>
<organism evidence="10 11">
    <name type="scientific">Ancylobacter vacuolatus</name>
    <dbReference type="NCBI Taxonomy" id="223389"/>
    <lineage>
        <taxon>Bacteria</taxon>
        <taxon>Pseudomonadati</taxon>
        <taxon>Pseudomonadota</taxon>
        <taxon>Alphaproteobacteria</taxon>
        <taxon>Hyphomicrobiales</taxon>
        <taxon>Xanthobacteraceae</taxon>
        <taxon>Ancylobacter</taxon>
    </lineage>
</organism>
<dbReference type="Gene3D" id="3.30.590.10">
    <property type="entry name" value="Glutamine synthetase/guanido kinase, catalytic domain"/>
    <property type="match status" value="1"/>
</dbReference>
<evidence type="ECO:0000259" key="9">
    <source>
        <dbReference type="PROSITE" id="PS51987"/>
    </source>
</evidence>
<evidence type="ECO:0000256" key="7">
    <source>
        <dbReference type="PROSITE-ProRule" id="PRU01331"/>
    </source>
</evidence>
<dbReference type="Pfam" id="PF00120">
    <property type="entry name" value="Gln-synt_C"/>
    <property type="match status" value="1"/>
</dbReference>
<dbReference type="SMART" id="SM01230">
    <property type="entry name" value="Gln-synt_C"/>
    <property type="match status" value="1"/>
</dbReference>
<dbReference type="EMBL" id="JAUSUH010000007">
    <property type="protein sequence ID" value="MDQ0348701.1"/>
    <property type="molecule type" value="Genomic_DNA"/>
</dbReference>
<comment type="function">
    <text evidence="2">Catalyzes the ATP-dependent biosynthesis of glutamine from glutamate and ammonia.</text>
</comment>